<dbReference type="InterPro" id="IPR036249">
    <property type="entry name" value="Thioredoxin-like_sf"/>
</dbReference>
<organism evidence="10 11">
    <name type="scientific">Malassezia nana</name>
    <dbReference type="NCBI Taxonomy" id="180528"/>
    <lineage>
        <taxon>Eukaryota</taxon>
        <taxon>Fungi</taxon>
        <taxon>Dikarya</taxon>
        <taxon>Basidiomycota</taxon>
        <taxon>Ustilaginomycotina</taxon>
        <taxon>Malasseziomycetes</taxon>
        <taxon>Malasseziales</taxon>
        <taxon>Malasseziaceae</taxon>
        <taxon>Malassezia</taxon>
    </lineage>
</organism>
<evidence type="ECO:0000256" key="5">
    <source>
        <dbReference type="ARBA" id="ARBA00023004"/>
    </source>
</evidence>
<dbReference type="PANTHER" id="PTHR10371">
    <property type="entry name" value="NADH DEHYDROGENASE UBIQUINONE FLAVOPROTEIN 2, MITOCHONDRIAL"/>
    <property type="match status" value="1"/>
</dbReference>
<keyword evidence="7" id="KW-0520">NAD</keyword>
<dbReference type="PANTHER" id="PTHR10371:SF3">
    <property type="entry name" value="NADH DEHYDROGENASE [UBIQUINONE] FLAVOPROTEIN 2, MITOCHONDRIAL"/>
    <property type="match status" value="1"/>
</dbReference>
<evidence type="ECO:0000256" key="3">
    <source>
        <dbReference type="ARBA" id="ARBA00022723"/>
    </source>
</evidence>
<dbReference type="GO" id="GO:0006120">
    <property type="term" value="P:mitochondrial electron transport, NADH to ubiquinone"/>
    <property type="evidence" value="ECO:0007669"/>
    <property type="project" value="UniProtKB-ARBA"/>
</dbReference>
<dbReference type="GO" id="GO:0008137">
    <property type="term" value="F:NADH dehydrogenase (ubiquinone) activity"/>
    <property type="evidence" value="ECO:0007669"/>
    <property type="project" value="UniProtKB-ARBA"/>
</dbReference>
<evidence type="ECO:0000256" key="2">
    <source>
        <dbReference type="ARBA" id="ARBA00022714"/>
    </source>
</evidence>
<dbReference type="GO" id="GO:0098796">
    <property type="term" value="C:membrane protein complex"/>
    <property type="evidence" value="ECO:0007669"/>
    <property type="project" value="UniProtKB-ARBA"/>
</dbReference>
<dbReference type="CDD" id="cd03064">
    <property type="entry name" value="TRX_Fd_NuoE"/>
    <property type="match status" value="1"/>
</dbReference>
<dbReference type="GO" id="GO:0016491">
    <property type="term" value="F:oxidoreductase activity"/>
    <property type="evidence" value="ECO:0007669"/>
    <property type="project" value="InterPro"/>
</dbReference>
<dbReference type="Gene3D" id="3.40.30.10">
    <property type="entry name" value="Glutaredoxin"/>
    <property type="match status" value="1"/>
</dbReference>
<dbReference type="Proteomes" id="UP001213623">
    <property type="component" value="Chromosome 8"/>
</dbReference>
<evidence type="ECO:0000313" key="10">
    <source>
        <dbReference type="EMBL" id="WFD28919.1"/>
    </source>
</evidence>
<proteinExistence type="inferred from homology"/>
<evidence type="ECO:0000313" key="11">
    <source>
        <dbReference type="Proteomes" id="UP001213623"/>
    </source>
</evidence>
<accession>A0AAF0EQ80</accession>
<keyword evidence="11" id="KW-1185">Reference proteome</keyword>
<sequence>MSAMALRQTMRALLSRRLPTATHAYSAGVRAMSSTACVRSDALFVHRDTPYNNPSLPFSFDEKHMPEAEEIIARYPPQYKKAAVIPLLHLAQKQNANWLSISAMNYVAELLEMPPMRVYEVATFYTMYNRDPVGKFFVQVCTTTPCMLGGCGSTAVLEAIEKHLGITAGHTTADKQFTVIEVECLGACANAPMVQINDNYYEDLTPESVVRVLDGLARGEDVKPGPQNGRLNSSPDRENRTLTSKPYGPGEHCVPEFA</sequence>
<keyword evidence="3" id="KW-0479">Metal-binding</keyword>
<keyword evidence="5" id="KW-0408">Iron</keyword>
<name>A0AAF0EQ80_9BASI</name>
<dbReference type="GO" id="GO:0005743">
    <property type="term" value="C:mitochondrial inner membrane"/>
    <property type="evidence" value="ECO:0007669"/>
    <property type="project" value="UniProtKB-ARBA"/>
</dbReference>
<dbReference type="Pfam" id="PF01257">
    <property type="entry name" value="2Fe-2S_thioredx"/>
    <property type="match status" value="1"/>
</dbReference>
<evidence type="ECO:0000256" key="8">
    <source>
        <dbReference type="ARBA" id="ARBA00034078"/>
    </source>
</evidence>
<dbReference type="GO" id="GO:1902494">
    <property type="term" value="C:catalytic complex"/>
    <property type="evidence" value="ECO:0007669"/>
    <property type="project" value="UniProtKB-ARBA"/>
</dbReference>
<keyword evidence="2" id="KW-0001">2Fe-2S</keyword>
<keyword evidence="4" id="KW-1278">Translocase</keyword>
<dbReference type="GO" id="GO:0046872">
    <property type="term" value="F:metal ion binding"/>
    <property type="evidence" value="ECO:0007669"/>
    <property type="project" value="UniProtKB-KW"/>
</dbReference>
<dbReference type="InterPro" id="IPR002023">
    <property type="entry name" value="NuoE-like"/>
</dbReference>
<dbReference type="GO" id="GO:0051537">
    <property type="term" value="F:2 iron, 2 sulfur cluster binding"/>
    <property type="evidence" value="ECO:0007669"/>
    <property type="project" value="UniProtKB-KW"/>
</dbReference>
<evidence type="ECO:0000256" key="1">
    <source>
        <dbReference type="ARBA" id="ARBA00010643"/>
    </source>
</evidence>
<evidence type="ECO:0000256" key="4">
    <source>
        <dbReference type="ARBA" id="ARBA00022967"/>
    </source>
</evidence>
<dbReference type="SUPFAM" id="SSF52833">
    <property type="entry name" value="Thioredoxin-like"/>
    <property type="match status" value="1"/>
</dbReference>
<dbReference type="InterPro" id="IPR042128">
    <property type="entry name" value="NuoE_dom"/>
</dbReference>
<dbReference type="NCBIfam" id="TIGR01958">
    <property type="entry name" value="nuoE_fam"/>
    <property type="match status" value="1"/>
</dbReference>
<feature type="region of interest" description="Disordered" evidence="9">
    <location>
        <begin position="217"/>
        <end position="258"/>
    </location>
</feature>
<keyword evidence="6" id="KW-0411">Iron-sulfur</keyword>
<gene>
    <name evidence="10" type="ORF">MNAN1_003935</name>
</gene>
<dbReference type="EMBL" id="CP119899">
    <property type="protein sequence ID" value="WFD28919.1"/>
    <property type="molecule type" value="Genomic_DNA"/>
</dbReference>
<comment type="similarity">
    <text evidence="1">Belongs to the complex I 24 kDa subunit family.</text>
</comment>
<evidence type="ECO:0000256" key="9">
    <source>
        <dbReference type="SAM" id="MobiDB-lite"/>
    </source>
</evidence>
<dbReference type="PROSITE" id="PS01099">
    <property type="entry name" value="COMPLEX1_24K"/>
    <property type="match status" value="1"/>
</dbReference>
<dbReference type="FunFam" id="1.10.10.1590:FF:000001">
    <property type="entry name" value="NADH-quinone oxidoreductase subunit E"/>
    <property type="match status" value="1"/>
</dbReference>
<dbReference type="FunFam" id="3.40.30.10:FF:000022">
    <property type="entry name" value="NADH dehydrogenase flavoprotein 2, mitochondrial"/>
    <property type="match status" value="1"/>
</dbReference>
<evidence type="ECO:0000256" key="6">
    <source>
        <dbReference type="ARBA" id="ARBA00023014"/>
    </source>
</evidence>
<dbReference type="NCBIfam" id="NF005725">
    <property type="entry name" value="PRK07539.1-5"/>
    <property type="match status" value="1"/>
</dbReference>
<reference evidence="10" key="1">
    <citation type="submission" date="2023-03" db="EMBL/GenBank/DDBJ databases">
        <title>Mating type loci evolution in Malassezia.</title>
        <authorList>
            <person name="Coelho M.A."/>
        </authorList>
    </citation>
    <scope>NUCLEOTIDE SEQUENCE</scope>
    <source>
        <strain evidence="10">CBS 9557</strain>
    </source>
</reference>
<dbReference type="InterPro" id="IPR041921">
    <property type="entry name" value="NuoE_N"/>
</dbReference>
<evidence type="ECO:0000256" key="7">
    <source>
        <dbReference type="ARBA" id="ARBA00023027"/>
    </source>
</evidence>
<dbReference type="Gene3D" id="1.10.10.1590">
    <property type="entry name" value="NADH-quinone oxidoreductase subunit E"/>
    <property type="match status" value="1"/>
</dbReference>
<protein>
    <submittedName>
        <fullName evidence="10">Uncharacterized protein</fullName>
    </submittedName>
</protein>
<dbReference type="AlphaFoldDB" id="A0AAF0EQ80"/>
<comment type="cofactor">
    <cofactor evidence="8">
        <name>[2Fe-2S] cluster</name>
        <dbReference type="ChEBI" id="CHEBI:190135"/>
    </cofactor>
</comment>